<proteinExistence type="predicted"/>
<sequence>MSITRTTVADKLLAYLRHQLTLSELVAWSEAAIMDGDLTEGDEPLLMEVLTKLGVADVRAFGLTWEDCEQMMRQFGYTLRIEASHAA</sequence>
<gene>
    <name evidence="1" type="ORF">SAMN02745146_1137</name>
</gene>
<keyword evidence="2" id="KW-1185">Reference proteome</keyword>
<organism evidence="1 2">
    <name type="scientific">Hymenobacter daecheongensis DSM 21074</name>
    <dbReference type="NCBI Taxonomy" id="1121955"/>
    <lineage>
        <taxon>Bacteria</taxon>
        <taxon>Pseudomonadati</taxon>
        <taxon>Bacteroidota</taxon>
        <taxon>Cytophagia</taxon>
        <taxon>Cytophagales</taxon>
        <taxon>Hymenobacteraceae</taxon>
        <taxon>Hymenobacter</taxon>
    </lineage>
</organism>
<name>A0A1M6CG68_9BACT</name>
<evidence type="ECO:0000313" key="1">
    <source>
        <dbReference type="EMBL" id="SHI59744.1"/>
    </source>
</evidence>
<reference evidence="1 2" key="1">
    <citation type="submission" date="2016-11" db="EMBL/GenBank/DDBJ databases">
        <authorList>
            <person name="Jaros S."/>
            <person name="Januszkiewicz K."/>
            <person name="Wedrychowicz H."/>
        </authorList>
    </citation>
    <scope>NUCLEOTIDE SEQUENCE [LARGE SCALE GENOMIC DNA]</scope>
    <source>
        <strain evidence="1 2">DSM 21074</strain>
    </source>
</reference>
<accession>A0A1M6CG68</accession>
<dbReference type="STRING" id="1121955.SAMN02745146_1137"/>
<dbReference type="OrthoDB" id="1809067at2"/>
<dbReference type="AlphaFoldDB" id="A0A1M6CG68"/>
<dbReference type="EMBL" id="FQYN01000002">
    <property type="protein sequence ID" value="SHI59744.1"/>
    <property type="molecule type" value="Genomic_DNA"/>
</dbReference>
<dbReference type="RefSeq" id="WP_073106389.1">
    <property type="nucleotide sequence ID" value="NZ_FQYN01000002.1"/>
</dbReference>
<evidence type="ECO:0000313" key="2">
    <source>
        <dbReference type="Proteomes" id="UP000184418"/>
    </source>
</evidence>
<protein>
    <submittedName>
        <fullName evidence="1">Uncharacterized protein</fullName>
    </submittedName>
</protein>
<dbReference type="Proteomes" id="UP000184418">
    <property type="component" value="Unassembled WGS sequence"/>
</dbReference>